<organism evidence="4">
    <name type="scientific">Thelazia callipaeda</name>
    <name type="common">Oriental eyeworm</name>
    <name type="synonym">Parasitic nematode</name>
    <dbReference type="NCBI Taxonomy" id="103827"/>
    <lineage>
        <taxon>Eukaryota</taxon>
        <taxon>Metazoa</taxon>
        <taxon>Ecdysozoa</taxon>
        <taxon>Nematoda</taxon>
        <taxon>Chromadorea</taxon>
        <taxon>Rhabditida</taxon>
        <taxon>Spirurina</taxon>
        <taxon>Spiruromorpha</taxon>
        <taxon>Thelazioidea</taxon>
        <taxon>Thelaziidae</taxon>
        <taxon>Thelazia</taxon>
    </lineage>
</organism>
<evidence type="ECO:0000313" key="4">
    <source>
        <dbReference type="WBParaSite" id="TCLT_0000549901-mRNA-1"/>
    </source>
</evidence>
<sequence>MMRCPGLQKFDAGLLKCLPQVCFLVPLSIFIDITSKQYVQECIQTHKELGIQELKFATFEIKDIQEGLLHLHPIDAPFNASLSADFGEVFPFAPFVSSCIGIPDGKYARGCSEKFISCMNGRMKLHKCPSSLLKFDSTTQRCLPVVNFKFYLFIILKDLKKIKNMKACGGNYIASKLKPQKQLKKAISLQYPRLTCEKQADGKYATGCSPQFIECNRNEGSVFRCPGSLIFDAQTERCLPAVCSLLLFLSKKCN</sequence>
<dbReference type="Gene3D" id="2.170.140.10">
    <property type="entry name" value="Chitin binding domain"/>
    <property type="match status" value="1"/>
</dbReference>
<evidence type="ECO:0000259" key="1">
    <source>
        <dbReference type="PROSITE" id="PS50940"/>
    </source>
</evidence>
<protein>
    <submittedName>
        <fullName evidence="4">Chitin-binding type-2 domain-containing protein</fullName>
    </submittedName>
</protein>
<proteinExistence type="predicted"/>
<dbReference type="InterPro" id="IPR002557">
    <property type="entry name" value="Chitin-bd_dom"/>
</dbReference>
<dbReference type="GO" id="GO:0008061">
    <property type="term" value="F:chitin binding"/>
    <property type="evidence" value="ECO:0007669"/>
    <property type="project" value="InterPro"/>
</dbReference>
<evidence type="ECO:0000313" key="2">
    <source>
        <dbReference type="EMBL" id="VDN02739.1"/>
    </source>
</evidence>
<evidence type="ECO:0000313" key="3">
    <source>
        <dbReference type="Proteomes" id="UP000276776"/>
    </source>
</evidence>
<name>A0A0N5CYH7_THECL</name>
<keyword evidence="3" id="KW-1185">Reference proteome</keyword>
<feature type="domain" description="Chitin-binding type-2" evidence="1">
    <location>
        <begin position="193"/>
        <end position="238"/>
    </location>
</feature>
<dbReference type="PROSITE" id="PS50940">
    <property type="entry name" value="CHIT_BIND_II"/>
    <property type="match status" value="1"/>
</dbReference>
<reference evidence="2 3" key="2">
    <citation type="submission" date="2018-11" db="EMBL/GenBank/DDBJ databases">
        <authorList>
            <consortium name="Pathogen Informatics"/>
        </authorList>
    </citation>
    <scope>NUCLEOTIDE SEQUENCE [LARGE SCALE GENOMIC DNA]</scope>
</reference>
<dbReference type="Proteomes" id="UP000276776">
    <property type="component" value="Unassembled WGS sequence"/>
</dbReference>
<reference evidence="4" key="1">
    <citation type="submission" date="2017-02" db="UniProtKB">
        <authorList>
            <consortium name="WormBaseParasite"/>
        </authorList>
    </citation>
    <scope>IDENTIFICATION</scope>
</reference>
<dbReference type="STRING" id="103827.A0A0N5CYH7"/>
<dbReference type="InterPro" id="IPR036508">
    <property type="entry name" value="Chitin-bd_dom_sf"/>
</dbReference>
<dbReference type="AlphaFoldDB" id="A0A0N5CYH7"/>
<dbReference type="Pfam" id="PF01607">
    <property type="entry name" value="CBM_14"/>
    <property type="match status" value="2"/>
</dbReference>
<dbReference type="SMART" id="SM00494">
    <property type="entry name" value="ChtBD2"/>
    <property type="match status" value="2"/>
</dbReference>
<dbReference type="WBParaSite" id="TCLT_0000549901-mRNA-1">
    <property type="protein sequence ID" value="TCLT_0000549901-mRNA-1"/>
    <property type="gene ID" value="TCLT_0000549901"/>
</dbReference>
<dbReference type="EMBL" id="UYYF01004342">
    <property type="protein sequence ID" value="VDN02739.1"/>
    <property type="molecule type" value="Genomic_DNA"/>
</dbReference>
<accession>A0A0N5CYH7</accession>
<dbReference type="GO" id="GO:0005576">
    <property type="term" value="C:extracellular region"/>
    <property type="evidence" value="ECO:0007669"/>
    <property type="project" value="InterPro"/>
</dbReference>
<gene>
    <name evidence="2" type="ORF">TCLT_LOCUS5488</name>
</gene>
<dbReference type="SUPFAM" id="SSF57625">
    <property type="entry name" value="Invertebrate chitin-binding proteins"/>
    <property type="match status" value="2"/>
</dbReference>